<dbReference type="Gene3D" id="3.90.79.10">
    <property type="entry name" value="Nucleoside Triphosphate Pyrophosphohydrolase"/>
    <property type="match status" value="1"/>
</dbReference>
<dbReference type="SUPFAM" id="SSF55811">
    <property type="entry name" value="Nudix"/>
    <property type="match status" value="1"/>
</dbReference>
<sequence>MIRVEDIRATVDAYLIRHPDEVGRLAPLTTALDADHDLTSRKTLPGHVTCSALVCDPAGRVLHIRHNVLNRWLCPGGHLEPHDTTLAGGALREITEETGIPVSALRLIDEVPIDIDVHPIPANPAKSEPDHQHFDLRYAFTTTAAPQVVLQTEEVHDFGWLPTAEIEPAWLAGRLTDPQWEIRAG</sequence>
<dbReference type="PANTHER" id="PTHR43046:SF16">
    <property type="entry name" value="ADP-RIBOSE PYROPHOSPHATASE YJHB-RELATED"/>
    <property type="match status" value="1"/>
</dbReference>
<comment type="caution">
    <text evidence="4">The sequence shown here is derived from an EMBL/GenBank/DDBJ whole genome shotgun (WGS) entry which is preliminary data.</text>
</comment>
<dbReference type="RefSeq" id="WP_130508917.1">
    <property type="nucleotide sequence ID" value="NZ_SHKY01000001.1"/>
</dbReference>
<name>A0A4Q7ZHM2_9ACTN</name>
<evidence type="ECO:0000256" key="2">
    <source>
        <dbReference type="ARBA" id="ARBA00022801"/>
    </source>
</evidence>
<dbReference type="GO" id="GO:0016787">
    <property type="term" value="F:hydrolase activity"/>
    <property type="evidence" value="ECO:0007669"/>
    <property type="project" value="UniProtKB-KW"/>
</dbReference>
<keyword evidence="5" id="KW-1185">Reference proteome</keyword>
<evidence type="ECO:0000313" key="5">
    <source>
        <dbReference type="Proteomes" id="UP000292564"/>
    </source>
</evidence>
<protein>
    <submittedName>
        <fullName evidence="4">8-oxo-dGTP pyrophosphatase MutT (NUDIX family)</fullName>
    </submittedName>
</protein>
<dbReference type="InterPro" id="IPR000086">
    <property type="entry name" value="NUDIX_hydrolase_dom"/>
</dbReference>
<dbReference type="PROSITE" id="PS51462">
    <property type="entry name" value="NUDIX"/>
    <property type="match status" value="1"/>
</dbReference>
<comment type="cofactor">
    <cofactor evidence="1">
        <name>Mg(2+)</name>
        <dbReference type="ChEBI" id="CHEBI:18420"/>
    </cofactor>
</comment>
<accession>A0A4Q7ZHM2</accession>
<dbReference type="InterPro" id="IPR015797">
    <property type="entry name" value="NUDIX_hydrolase-like_dom_sf"/>
</dbReference>
<gene>
    <name evidence="4" type="ORF">EV385_1671</name>
</gene>
<dbReference type="OrthoDB" id="129709at2"/>
<proteinExistence type="predicted"/>
<dbReference type="Pfam" id="PF00293">
    <property type="entry name" value="NUDIX"/>
    <property type="match status" value="1"/>
</dbReference>
<dbReference type="AlphaFoldDB" id="A0A4Q7ZHM2"/>
<reference evidence="4 5" key="1">
    <citation type="submission" date="2019-02" db="EMBL/GenBank/DDBJ databases">
        <title>Sequencing the genomes of 1000 actinobacteria strains.</title>
        <authorList>
            <person name="Klenk H.-P."/>
        </authorList>
    </citation>
    <scope>NUCLEOTIDE SEQUENCE [LARGE SCALE GENOMIC DNA]</scope>
    <source>
        <strain evidence="4 5">DSM 45162</strain>
    </source>
</reference>
<dbReference type="PANTHER" id="PTHR43046">
    <property type="entry name" value="GDP-MANNOSE MANNOSYL HYDROLASE"/>
    <property type="match status" value="1"/>
</dbReference>
<evidence type="ECO:0000259" key="3">
    <source>
        <dbReference type="PROSITE" id="PS51462"/>
    </source>
</evidence>
<dbReference type="Proteomes" id="UP000292564">
    <property type="component" value="Unassembled WGS sequence"/>
</dbReference>
<keyword evidence="2" id="KW-0378">Hydrolase</keyword>
<feature type="domain" description="Nudix hydrolase" evidence="3">
    <location>
        <begin position="45"/>
        <end position="183"/>
    </location>
</feature>
<dbReference type="EMBL" id="SHKY01000001">
    <property type="protein sequence ID" value="RZU49914.1"/>
    <property type="molecule type" value="Genomic_DNA"/>
</dbReference>
<dbReference type="CDD" id="cd03674">
    <property type="entry name" value="NUDIX_Hydrolase"/>
    <property type="match status" value="1"/>
</dbReference>
<organism evidence="4 5">
    <name type="scientific">Krasilnikovia cinnamomea</name>
    <dbReference type="NCBI Taxonomy" id="349313"/>
    <lineage>
        <taxon>Bacteria</taxon>
        <taxon>Bacillati</taxon>
        <taxon>Actinomycetota</taxon>
        <taxon>Actinomycetes</taxon>
        <taxon>Micromonosporales</taxon>
        <taxon>Micromonosporaceae</taxon>
        <taxon>Krasilnikovia</taxon>
    </lineage>
</organism>
<evidence type="ECO:0000313" key="4">
    <source>
        <dbReference type="EMBL" id="RZU49914.1"/>
    </source>
</evidence>
<evidence type="ECO:0000256" key="1">
    <source>
        <dbReference type="ARBA" id="ARBA00001946"/>
    </source>
</evidence>